<dbReference type="Pfam" id="PF24681">
    <property type="entry name" value="Kelch_KLHDC2_KLHL20_DRC7"/>
    <property type="match status" value="1"/>
</dbReference>
<keyword evidence="2" id="KW-0677">Repeat</keyword>
<dbReference type="PANTHER" id="PTHR45632:SF3">
    <property type="entry name" value="KELCH-LIKE PROTEIN 32"/>
    <property type="match status" value="1"/>
</dbReference>
<dbReference type="Pfam" id="PF07707">
    <property type="entry name" value="BACK"/>
    <property type="match status" value="1"/>
</dbReference>
<evidence type="ECO:0000256" key="1">
    <source>
        <dbReference type="ARBA" id="ARBA00022441"/>
    </source>
</evidence>
<dbReference type="InterPro" id="IPR015915">
    <property type="entry name" value="Kelch-typ_b-propeller"/>
</dbReference>
<dbReference type="AlphaFoldDB" id="A0AA88YAS0"/>
<dbReference type="SUPFAM" id="SSF54695">
    <property type="entry name" value="POZ domain"/>
    <property type="match status" value="1"/>
</dbReference>
<evidence type="ECO:0000313" key="4">
    <source>
        <dbReference type="EMBL" id="KAK3101674.1"/>
    </source>
</evidence>
<keyword evidence="5" id="KW-1185">Reference proteome</keyword>
<dbReference type="SMART" id="SM00875">
    <property type="entry name" value="BACK"/>
    <property type="match status" value="1"/>
</dbReference>
<proteinExistence type="predicted"/>
<dbReference type="Proteomes" id="UP001186944">
    <property type="component" value="Unassembled WGS sequence"/>
</dbReference>
<dbReference type="PANTHER" id="PTHR45632">
    <property type="entry name" value="LD33804P"/>
    <property type="match status" value="1"/>
</dbReference>
<dbReference type="EMBL" id="VSWD01000005">
    <property type="protein sequence ID" value="KAK3101674.1"/>
    <property type="molecule type" value="Genomic_DNA"/>
</dbReference>
<dbReference type="SMART" id="SM00612">
    <property type="entry name" value="Kelch"/>
    <property type="match status" value="4"/>
</dbReference>
<sequence length="569" mass="65446">MFTSDVIEREGSKVPVHGVEAATLESILDYMYSGELGISNQNVQNLFSASNFFEMLDLVEKCTDHMINAINTTNCLEVYFFGEFSSCNRLQEAAFSFILKKFVEISRTDEFKTKVSVELLEKFLESDGIYVGKEEEIFEYIVKWVEHDIDERKSAFCRLFKHLRITLIEDSYLEETIKPNHLVKSNPFCTSLLASAKIYKIQSSIGGVQNTGDDFTESFCLVNPKPRMGMYNRKLIVFSGGTESADDRSLTAFDPATRKNYCAVKPHPTYEYKYKLEHYSLVCVNDSVLYFLGGIFFDNYHFQSTGEALQDVYRYDQRDLKWSKIKQMICKRCALSACAYGEEIYVVGGKSSFPRGEALDSMEVYDSEYDYWSMLEPMPLSLYFHATCIFQDAMYVFGGKDALDECVDVVCRYSITEKFWSVVRTQMMKPRAEHLALTTNNKIFIIGGASKAGNVVEVEIYDPETNRWRYGPDFPEERKVLNAVVFDGNILVCGGVREMHRPNKPSRRIESKDLFEYDVMDKVWTKRVRMVQYCNLQACTVATLNTTFLEESDYVSVGDVLEEQQNKTK</sequence>
<dbReference type="PIRSF" id="PIRSF037037">
    <property type="entry name" value="Kelch-like_protein_gigaxonin"/>
    <property type="match status" value="1"/>
</dbReference>
<evidence type="ECO:0000313" key="5">
    <source>
        <dbReference type="Proteomes" id="UP001186944"/>
    </source>
</evidence>
<evidence type="ECO:0000256" key="2">
    <source>
        <dbReference type="ARBA" id="ARBA00022737"/>
    </source>
</evidence>
<organism evidence="4 5">
    <name type="scientific">Pinctada imbricata</name>
    <name type="common">Atlantic pearl-oyster</name>
    <name type="synonym">Pinctada martensii</name>
    <dbReference type="NCBI Taxonomy" id="66713"/>
    <lineage>
        <taxon>Eukaryota</taxon>
        <taxon>Metazoa</taxon>
        <taxon>Spiralia</taxon>
        <taxon>Lophotrochozoa</taxon>
        <taxon>Mollusca</taxon>
        <taxon>Bivalvia</taxon>
        <taxon>Autobranchia</taxon>
        <taxon>Pteriomorphia</taxon>
        <taxon>Pterioida</taxon>
        <taxon>Pterioidea</taxon>
        <taxon>Pteriidae</taxon>
        <taxon>Pinctada</taxon>
    </lineage>
</organism>
<dbReference type="Pfam" id="PF00651">
    <property type="entry name" value="BTB"/>
    <property type="match status" value="1"/>
</dbReference>
<gene>
    <name evidence="4" type="ORF">FSP39_005379</name>
</gene>
<keyword evidence="1" id="KW-0880">Kelch repeat</keyword>
<protein>
    <recommendedName>
        <fullName evidence="3">BTB domain-containing protein</fullName>
    </recommendedName>
</protein>
<dbReference type="InterPro" id="IPR017096">
    <property type="entry name" value="BTB-kelch_protein"/>
</dbReference>
<feature type="domain" description="BTB" evidence="3">
    <location>
        <begin position="1"/>
        <end position="40"/>
    </location>
</feature>
<reference evidence="4" key="1">
    <citation type="submission" date="2019-08" db="EMBL/GenBank/DDBJ databases">
        <title>The improved chromosome-level genome for the pearl oyster Pinctada fucata martensii using PacBio sequencing and Hi-C.</title>
        <authorList>
            <person name="Zheng Z."/>
        </authorList>
    </citation>
    <scope>NUCLEOTIDE SEQUENCE</scope>
    <source>
        <strain evidence="4">ZZ-2019</strain>
        <tissue evidence="4">Adductor muscle</tissue>
    </source>
</reference>
<evidence type="ECO:0000259" key="3">
    <source>
        <dbReference type="PROSITE" id="PS50097"/>
    </source>
</evidence>
<dbReference type="Gene3D" id="2.120.10.80">
    <property type="entry name" value="Kelch-type beta propeller"/>
    <property type="match status" value="1"/>
</dbReference>
<dbReference type="InterPro" id="IPR006652">
    <property type="entry name" value="Kelch_1"/>
</dbReference>
<dbReference type="InterPro" id="IPR011705">
    <property type="entry name" value="BACK"/>
</dbReference>
<dbReference type="Gene3D" id="1.25.40.420">
    <property type="match status" value="1"/>
</dbReference>
<comment type="caution">
    <text evidence="4">The sequence shown here is derived from an EMBL/GenBank/DDBJ whole genome shotgun (WGS) entry which is preliminary data.</text>
</comment>
<dbReference type="SUPFAM" id="SSF117281">
    <property type="entry name" value="Kelch motif"/>
    <property type="match status" value="1"/>
</dbReference>
<dbReference type="InterPro" id="IPR000210">
    <property type="entry name" value="BTB/POZ_dom"/>
</dbReference>
<dbReference type="PROSITE" id="PS50097">
    <property type="entry name" value="BTB"/>
    <property type="match status" value="1"/>
</dbReference>
<name>A0AA88YAS0_PINIB</name>
<dbReference type="FunFam" id="1.25.40.420:FF:000001">
    <property type="entry name" value="Kelch-like family member 12"/>
    <property type="match status" value="1"/>
</dbReference>
<dbReference type="InterPro" id="IPR011333">
    <property type="entry name" value="SKP1/BTB/POZ_sf"/>
</dbReference>
<dbReference type="Gene3D" id="3.30.710.10">
    <property type="entry name" value="Potassium Channel Kv1.1, Chain A"/>
    <property type="match status" value="1"/>
</dbReference>
<accession>A0AA88YAS0</accession>